<dbReference type="PANTHER" id="PTHR30572">
    <property type="entry name" value="MEMBRANE COMPONENT OF TRANSPORTER-RELATED"/>
    <property type="match status" value="1"/>
</dbReference>
<dbReference type="InterPro" id="IPR025857">
    <property type="entry name" value="MacB_PCD"/>
</dbReference>
<evidence type="ECO:0000256" key="5">
    <source>
        <dbReference type="ARBA" id="ARBA00023136"/>
    </source>
</evidence>
<feature type="transmembrane region" description="Helical" evidence="7">
    <location>
        <begin position="493"/>
        <end position="515"/>
    </location>
</feature>
<evidence type="ECO:0000313" key="11">
    <source>
        <dbReference type="Proteomes" id="UP001165079"/>
    </source>
</evidence>
<gene>
    <name evidence="10" type="ORF">Afil01_39240</name>
</gene>
<evidence type="ECO:0000256" key="6">
    <source>
        <dbReference type="ARBA" id="ARBA00038076"/>
    </source>
</evidence>
<feature type="transmembrane region" description="Helical" evidence="7">
    <location>
        <begin position="409"/>
        <end position="432"/>
    </location>
</feature>
<dbReference type="GO" id="GO:0005886">
    <property type="term" value="C:plasma membrane"/>
    <property type="evidence" value="ECO:0007669"/>
    <property type="project" value="UniProtKB-SubCell"/>
</dbReference>
<comment type="caution">
    <text evidence="10">The sequence shown here is derived from an EMBL/GenBank/DDBJ whole genome shotgun (WGS) entry which is preliminary data.</text>
</comment>
<dbReference type="RefSeq" id="WP_285664242.1">
    <property type="nucleotide sequence ID" value="NZ_BSTX01000002.1"/>
</dbReference>
<reference evidence="10" key="1">
    <citation type="submission" date="2023-03" db="EMBL/GenBank/DDBJ databases">
        <title>Actinorhabdospora filicis NBRC 111898.</title>
        <authorList>
            <person name="Ichikawa N."/>
            <person name="Sato H."/>
            <person name="Tonouchi N."/>
        </authorList>
    </citation>
    <scope>NUCLEOTIDE SEQUENCE</scope>
    <source>
        <strain evidence="10">NBRC 111898</strain>
    </source>
</reference>
<protein>
    <submittedName>
        <fullName evidence="10">Membrane protein</fullName>
    </submittedName>
</protein>
<feature type="transmembrane region" description="Helical" evidence="7">
    <location>
        <begin position="315"/>
        <end position="343"/>
    </location>
</feature>
<sequence length="851" mass="88167">MLRATFKSLMSRKARLFLSAIAIILGVMFIAGSLVLRSSFGASIESMFTTAFESVDVQVTSAKTNETTQQPEAIPESVLAQLAGVKGVEGTPKGLVTDGAGVVQVVDKNGKVAPGFGAPTIAANWVGADDPIEMREGSGPVSDDQVALSANLAEANGLKVGDKFTVISLLDSSGKQTFTVSGVFGFTGGRDTLGGEKTMYFTTPVAQRLVLDKTGVFTSIDVKAAPGTTDEQLRDNVKAALGGDYKVQTGEELAKSVSDQFGTVLDAFNYVLIAFGSIAVLVSIFLIINTFSIIVAQRTRELALFRAMGAARGQVLGSVLLEALFIGVIAGVFGLGLGILAGWGGTAVLGNLFGGQLTAELSVPVGAVIASLVIGIGVTILAALFPAIRASRIPPIAALRDAANAIRPVWPFAVAGGLFLVPGAALVIWQLSIKEATLGVFATGIGLLFIGAILATPLIARPFVSLIGRLMSWSIPGKLGRLNSGRNPRRTSITAVALMIGVTLITAIGVLAASVQASFDKFLETSLKADVLIAGTAPSQVPPTFDEKILGEAKQVQGVDKVAGVWFDGAAKLNGKDVFVQATDDLPAMTYMLGQKMHEGSGSLGSGTDLVVNQAVAKEYGLSLGGSATITFSGDPAPRTFTVSGIIASGDSDDPAIYVSSADAQYFPLKSPVQAFIAFGDGADKKAVTDKLNDLLADNPLVTVADVSAIGDQMKSIIDIMLTVIQVLLLLAMFIAVIGVINTLTLSVLERTRELGMLRAVGFSRSQVSGMVTVESVVISLFGALLGIGVGVGLGVLGQRALKNDFVTELALPWGTIAGYLIAAIVIGVLAALIPAYRANRLNVLKAISYE</sequence>
<feature type="domain" description="ABC3 transporter permease C-terminal" evidence="8">
    <location>
        <begin position="727"/>
        <end position="843"/>
    </location>
</feature>
<dbReference type="PANTHER" id="PTHR30572:SF4">
    <property type="entry name" value="ABC TRANSPORTER PERMEASE YTRF"/>
    <property type="match status" value="1"/>
</dbReference>
<accession>A0A9W6W4C6</accession>
<dbReference type="Pfam" id="PF12704">
    <property type="entry name" value="MacB_PCD"/>
    <property type="match status" value="2"/>
</dbReference>
<dbReference type="EMBL" id="BSTX01000002">
    <property type="protein sequence ID" value="GLZ79117.1"/>
    <property type="molecule type" value="Genomic_DNA"/>
</dbReference>
<evidence type="ECO:0000256" key="3">
    <source>
        <dbReference type="ARBA" id="ARBA00022692"/>
    </source>
</evidence>
<keyword evidence="5 7" id="KW-0472">Membrane</keyword>
<feature type="domain" description="MacB-like periplasmic core" evidence="9">
    <location>
        <begin position="17"/>
        <end position="239"/>
    </location>
</feature>
<evidence type="ECO:0000313" key="10">
    <source>
        <dbReference type="EMBL" id="GLZ79117.1"/>
    </source>
</evidence>
<evidence type="ECO:0000259" key="8">
    <source>
        <dbReference type="Pfam" id="PF02687"/>
    </source>
</evidence>
<feature type="transmembrane region" description="Helical" evidence="7">
    <location>
        <begin position="770"/>
        <end position="797"/>
    </location>
</feature>
<evidence type="ECO:0000256" key="4">
    <source>
        <dbReference type="ARBA" id="ARBA00022989"/>
    </source>
</evidence>
<comment type="subcellular location">
    <subcellularLocation>
        <location evidence="1">Cell membrane</location>
        <topology evidence="1">Multi-pass membrane protein</topology>
    </subcellularLocation>
</comment>
<dbReference type="InterPro" id="IPR003838">
    <property type="entry name" value="ABC3_permease_C"/>
</dbReference>
<evidence type="ECO:0000256" key="1">
    <source>
        <dbReference type="ARBA" id="ARBA00004651"/>
    </source>
</evidence>
<dbReference type="Proteomes" id="UP001165079">
    <property type="component" value="Unassembled WGS sequence"/>
</dbReference>
<evidence type="ECO:0000256" key="7">
    <source>
        <dbReference type="SAM" id="Phobius"/>
    </source>
</evidence>
<keyword evidence="4 7" id="KW-1133">Transmembrane helix</keyword>
<feature type="transmembrane region" description="Helical" evidence="7">
    <location>
        <begin position="270"/>
        <end position="295"/>
    </location>
</feature>
<comment type="similarity">
    <text evidence="6">Belongs to the ABC-4 integral membrane protein family.</text>
</comment>
<feature type="transmembrane region" description="Helical" evidence="7">
    <location>
        <begin position="817"/>
        <end position="837"/>
    </location>
</feature>
<feature type="transmembrane region" description="Helical" evidence="7">
    <location>
        <begin position="438"/>
        <end position="460"/>
    </location>
</feature>
<dbReference type="AlphaFoldDB" id="A0A9W6W4C6"/>
<feature type="transmembrane region" description="Helical" evidence="7">
    <location>
        <begin position="720"/>
        <end position="749"/>
    </location>
</feature>
<feature type="domain" description="MacB-like periplasmic core" evidence="9">
    <location>
        <begin position="491"/>
        <end position="694"/>
    </location>
</feature>
<dbReference type="InterPro" id="IPR050250">
    <property type="entry name" value="Macrolide_Exporter_MacB"/>
</dbReference>
<evidence type="ECO:0000259" key="9">
    <source>
        <dbReference type="Pfam" id="PF12704"/>
    </source>
</evidence>
<proteinExistence type="inferred from homology"/>
<keyword evidence="2" id="KW-1003">Cell membrane</keyword>
<evidence type="ECO:0000256" key="2">
    <source>
        <dbReference type="ARBA" id="ARBA00022475"/>
    </source>
</evidence>
<feature type="transmembrane region" description="Helical" evidence="7">
    <location>
        <begin position="363"/>
        <end position="388"/>
    </location>
</feature>
<keyword evidence="3 7" id="KW-0812">Transmembrane</keyword>
<organism evidence="10 11">
    <name type="scientific">Actinorhabdospora filicis</name>
    <dbReference type="NCBI Taxonomy" id="1785913"/>
    <lineage>
        <taxon>Bacteria</taxon>
        <taxon>Bacillati</taxon>
        <taxon>Actinomycetota</taxon>
        <taxon>Actinomycetes</taxon>
        <taxon>Micromonosporales</taxon>
        <taxon>Micromonosporaceae</taxon>
        <taxon>Actinorhabdospora</taxon>
    </lineage>
</organism>
<feature type="domain" description="ABC3 transporter permease C-terminal" evidence="8">
    <location>
        <begin position="274"/>
        <end position="395"/>
    </location>
</feature>
<name>A0A9W6W4C6_9ACTN</name>
<keyword evidence="11" id="KW-1185">Reference proteome</keyword>
<dbReference type="GO" id="GO:0022857">
    <property type="term" value="F:transmembrane transporter activity"/>
    <property type="evidence" value="ECO:0007669"/>
    <property type="project" value="TreeGrafter"/>
</dbReference>
<dbReference type="Pfam" id="PF02687">
    <property type="entry name" value="FtsX"/>
    <property type="match status" value="2"/>
</dbReference>